<reference evidence="1 2" key="1">
    <citation type="submission" date="2016-01" db="EMBL/GenBank/DDBJ databases">
        <title>Draft genome of the antarctic isolate Shewanella frigidimarina Ag06-30.</title>
        <authorList>
            <person name="Parmeciano Di Noto G."/>
            <person name="Vazquez S."/>
            <person name="Mac Cormack W."/>
            <person name="Iriarte A."/>
            <person name="Quiroga C."/>
        </authorList>
    </citation>
    <scope>NUCLEOTIDE SEQUENCE [LARGE SCALE GENOMIC DNA]</scope>
    <source>
        <strain evidence="1 2">Ag06-30</strain>
    </source>
</reference>
<proteinExistence type="predicted"/>
<comment type="caution">
    <text evidence="1">The sequence shown here is derived from an EMBL/GenBank/DDBJ whole genome shotgun (WGS) entry which is preliminary data.</text>
</comment>
<dbReference type="EMBL" id="LRDC01000079">
    <property type="protein sequence ID" value="KVW99954.1"/>
    <property type="molecule type" value="Genomic_DNA"/>
</dbReference>
<dbReference type="RefSeq" id="WP_059747907.1">
    <property type="nucleotide sequence ID" value="NZ_LRDC01000079.1"/>
</dbReference>
<protein>
    <recommendedName>
        <fullName evidence="3">Flagella biosynthesis chaperone for FliD, FliT</fullName>
    </recommendedName>
</protein>
<evidence type="ECO:0008006" key="3">
    <source>
        <dbReference type="Google" id="ProtNLM"/>
    </source>
</evidence>
<organism evidence="1">
    <name type="scientific">Shewanella frigidimarina</name>
    <dbReference type="NCBI Taxonomy" id="56812"/>
    <lineage>
        <taxon>Bacteria</taxon>
        <taxon>Pseudomonadati</taxon>
        <taxon>Pseudomonadota</taxon>
        <taxon>Gammaproteobacteria</taxon>
        <taxon>Alteromonadales</taxon>
        <taxon>Shewanellaceae</taxon>
        <taxon>Shewanella</taxon>
    </lineage>
</organism>
<dbReference type="Proteomes" id="UP000055702">
    <property type="component" value="Unassembled WGS sequence"/>
</dbReference>
<evidence type="ECO:0000313" key="2">
    <source>
        <dbReference type="Proteomes" id="UP000055702"/>
    </source>
</evidence>
<dbReference type="AlphaFoldDB" id="A0A106BWK5"/>
<evidence type="ECO:0000313" key="1">
    <source>
        <dbReference type="EMBL" id="KVW99954.1"/>
    </source>
</evidence>
<sequence>MTTTEQQVLIDDLDTTSEQCKAVLNCLKNDKNIEEFEQLVLDLQTLITKRQNLLNVLIADDSFVQRDYLERQLELTLILEVKAKLVMNSLHAEIHLGKKNQRQVNVYKSIDSDR</sequence>
<gene>
    <name evidence="1" type="ORF">AWJ07_10425</name>
</gene>
<name>A0A106BWK5_SHEFR</name>
<accession>A0A106BWK5</accession>